<dbReference type="AlphaFoldDB" id="A0A4R5CYF1"/>
<protein>
    <submittedName>
        <fullName evidence="1">GxxExxY protein</fullName>
    </submittedName>
</protein>
<evidence type="ECO:0000313" key="1">
    <source>
        <dbReference type="EMBL" id="TDE04560.1"/>
    </source>
</evidence>
<sequence length="38" mass="4248">MVEIKEVSLIATAFYAQLQNYLRCANLELGLLINFGTS</sequence>
<dbReference type="Pfam" id="PF13366">
    <property type="entry name" value="PDDEXK_3"/>
    <property type="match status" value="1"/>
</dbReference>
<evidence type="ECO:0000313" key="2">
    <source>
        <dbReference type="Proteomes" id="UP000294597"/>
    </source>
</evidence>
<accession>A0A4R5CYF1</accession>
<organism evidence="1 2">
    <name type="scientific">Flavobacterium hiemivividum</name>
    <dbReference type="NCBI Taxonomy" id="2541734"/>
    <lineage>
        <taxon>Bacteria</taxon>
        <taxon>Pseudomonadati</taxon>
        <taxon>Bacteroidota</taxon>
        <taxon>Flavobacteriia</taxon>
        <taxon>Flavobacteriales</taxon>
        <taxon>Flavobacteriaceae</taxon>
        <taxon>Flavobacterium</taxon>
    </lineage>
</organism>
<comment type="caution">
    <text evidence="1">The sequence shown here is derived from an EMBL/GenBank/DDBJ whole genome shotgun (WGS) entry which is preliminary data.</text>
</comment>
<keyword evidence="2" id="KW-1185">Reference proteome</keyword>
<reference evidence="1 2" key="1">
    <citation type="submission" date="2019-03" db="EMBL/GenBank/DDBJ databases">
        <title>Flavobacterium TSA-D2 sp. nov., isolated from arctic soil.</title>
        <authorList>
            <person name="Chaudhary D.K."/>
        </authorList>
    </citation>
    <scope>NUCLEOTIDE SEQUENCE [LARGE SCALE GENOMIC DNA]</scope>
    <source>
        <strain evidence="1 2">TSA-D2</strain>
    </source>
</reference>
<dbReference type="RefSeq" id="WP_132110201.1">
    <property type="nucleotide sequence ID" value="NZ_SMFO01000004.1"/>
</dbReference>
<dbReference type="Proteomes" id="UP000294597">
    <property type="component" value="Unassembled WGS sequence"/>
</dbReference>
<dbReference type="InterPro" id="IPR026350">
    <property type="entry name" value="GxxExxY"/>
</dbReference>
<name>A0A4R5CYF1_9FLAO</name>
<proteinExistence type="predicted"/>
<dbReference type="EMBL" id="SMFO01000004">
    <property type="protein sequence ID" value="TDE04560.1"/>
    <property type="molecule type" value="Genomic_DNA"/>
</dbReference>
<gene>
    <name evidence="1" type="ORF">E0F98_07890</name>
</gene>
<dbReference type="NCBIfam" id="TIGR04256">
    <property type="entry name" value="GxxExxY"/>
    <property type="match status" value="1"/>
</dbReference>